<evidence type="ECO:0000259" key="5">
    <source>
        <dbReference type="PROSITE" id="PS50893"/>
    </source>
</evidence>
<dbReference type="SMART" id="SM00382">
    <property type="entry name" value="AAA"/>
    <property type="match status" value="1"/>
</dbReference>
<keyword evidence="2" id="KW-0813">Transport</keyword>
<sequence>MNDKFLLSCTDLTIRFGDETVLNEFSFDIPKNKHTVLRGESGSGKSTLLKLLLGFLKLTDGAIKYNNGKTAHEIRQDTAWLPQDLDLGDGTVKEVINYPFRFSTNNMQRPDLQTSQSVLSKLGLQTGTITKMFRDLSTGQRQRVGLAVCHLLNKPILLLDEPTSALDNVSKQHVFDLLLEHTNKTIISTSHDPFWIERADNVIPLPLN</sequence>
<dbReference type="Gene3D" id="3.40.50.300">
    <property type="entry name" value="P-loop containing nucleotide triphosphate hydrolases"/>
    <property type="match status" value="1"/>
</dbReference>
<evidence type="ECO:0000313" key="7">
    <source>
        <dbReference type="Proteomes" id="UP001207337"/>
    </source>
</evidence>
<gene>
    <name evidence="6" type="ORF">LQ318_12905</name>
</gene>
<dbReference type="PANTHER" id="PTHR42734:SF17">
    <property type="entry name" value="METAL TRANSPORT SYSTEM ATP-BINDING PROTEIN TM_0124-RELATED"/>
    <property type="match status" value="1"/>
</dbReference>
<dbReference type="EMBL" id="JAJNDC010000003">
    <property type="protein sequence ID" value="MCW9713804.1"/>
    <property type="molecule type" value="Genomic_DNA"/>
</dbReference>
<accession>A0ABT3Q103</accession>
<dbReference type="RefSeq" id="WP_265790757.1">
    <property type="nucleotide sequence ID" value="NZ_BAABRS010000003.1"/>
</dbReference>
<keyword evidence="4 6" id="KW-0067">ATP-binding</keyword>
<dbReference type="InterPro" id="IPR003593">
    <property type="entry name" value="AAA+_ATPase"/>
</dbReference>
<feature type="domain" description="ABC transporter" evidence="5">
    <location>
        <begin position="7"/>
        <end position="207"/>
    </location>
</feature>
<dbReference type="Proteomes" id="UP001207337">
    <property type="component" value="Unassembled WGS sequence"/>
</dbReference>
<evidence type="ECO:0000256" key="4">
    <source>
        <dbReference type="ARBA" id="ARBA00022840"/>
    </source>
</evidence>
<keyword evidence="7" id="KW-1185">Reference proteome</keyword>
<dbReference type="Pfam" id="PF00005">
    <property type="entry name" value="ABC_tran"/>
    <property type="match status" value="1"/>
</dbReference>
<evidence type="ECO:0000256" key="3">
    <source>
        <dbReference type="ARBA" id="ARBA00022741"/>
    </source>
</evidence>
<keyword evidence="3" id="KW-0547">Nucleotide-binding</keyword>
<dbReference type="InterPro" id="IPR027417">
    <property type="entry name" value="P-loop_NTPase"/>
</dbReference>
<dbReference type="SUPFAM" id="SSF52540">
    <property type="entry name" value="P-loop containing nucleoside triphosphate hydrolases"/>
    <property type="match status" value="1"/>
</dbReference>
<evidence type="ECO:0000256" key="1">
    <source>
        <dbReference type="ARBA" id="ARBA00005417"/>
    </source>
</evidence>
<dbReference type="PROSITE" id="PS50893">
    <property type="entry name" value="ABC_TRANSPORTER_2"/>
    <property type="match status" value="1"/>
</dbReference>
<comment type="similarity">
    <text evidence="1">Belongs to the ABC transporter superfamily.</text>
</comment>
<reference evidence="6 7" key="1">
    <citation type="submission" date="2021-11" db="EMBL/GenBank/DDBJ databases">
        <title>Aliifidinibius sp. nov., a new bacterium isolated from saline soil.</title>
        <authorList>
            <person name="Galisteo C."/>
            <person name="De La Haba R."/>
            <person name="Sanchez-Porro C."/>
            <person name="Ventosa A."/>
        </authorList>
    </citation>
    <scope>NUCLEOTIDE SEQUENCE [LARGE SCALE GENOMIC DNA]</scope>
    <source>
        <strain evidence="6 7">KACC 190600</strain>
    </source>
</reference>
<organism evidence="6 7">
    <name type="scientific">Fodinibius salicampi</name>
    <dbReference type="NCBI Taxonomy" id="1920655"/>
    <lineage>
        <taxon>Bacteria</taxon>
        <taxon>Pseudomonadati</taxon>
        <taxon>Balneolota</taxon>
        <taxon>Balneolia</taxon>
        <taxon>Balneolales</taxon>
        <taxon>Balneolaceae</taxon>
        <taxon>Fodinibius</taxon>
    </lineage>
</organism>
<evidence type="ECO:0000313" key="6">
    <source>
        <dbReference type="EMBL" id="MCW9713804.1"/>
    </source>
</evidence>
<evidence type="ECO:0000256" key="2">
    <source>
        <dbReference type="ARBA" id="ARBA00022448"/>
    </source>
</evidence>
<dbReference type="GO" id="GO:0005524">
    <property type="term" value="F:ATP binding"/>
    <property type="evidence" value="ECO:0007669"/>
    <property type="project" value="UniProtKB-KW"/>
</dbReference>
<comment type="caution">
    <text evidence="6">The sequence shown here is derived from an EMBL/GenBank/DDBJ whole genome shotgun (WGS) entry which is preliminary data.</text>
</comment>
<protein>
    <submittedName>
        <fullName evidence="6">ATP-binding cassette domain-containing protein</fullName>
    </submittedName>
</protein>
<name>A0ABT3Q103_9BACT</name>
<dbReference type="PANTHER" id="PTHR42734">
    <property type="entry name" value="METAL TRANSPORT SYSTEM ATP-BINDING PROTEIN TM_0124-RELATED"/>
    <property type="match status" value="1"/>
</dbReference>
<dbReference type="InterPro" id="IPR050153">
    <property type="entry name" value="Metal_Ion_Import_ABC"/>
</dbReference>
<proteinExistence type="inferred from homology"/>
<dbReference type="InterPro" id="IPR003439">
    <property type="entry name" value="ABC_transporter-like_ATP-bd"/>
</dbReference>